<feature type="coiled-coil region" evidence="1">
    <location>
        <begin position="40"/>
        <end position="67"/>
    </location>
</feature>
<gene>
    <name evidence="2" type="ORF">ESCO13_00040</name>
</gene>
<accession>A0A1D7XFV7</accession>
<name>A0A1D7XFV7_9CAUD</name>
<dbReference type="Proteomes" id="UP000225358">
    <property type="component" value="Segment"/>
</dbReference>
<protein>
    <submittedName>
        <fullName evidence="2">Uncharacterized protein</fullName>
    </submittedName>
</protein>
<dbReference type="EMBL" id="KX552041">
    <property type="protein sequence ID" value="AOQ27167.1"/>
    <property type="molecule type" value="Genomic_DNA"/>
</dbReference>
<sequence>MSKDFVEVFVKDEETGLGTGFICEETFKREQEKAILMRNYDHALEQWKNAEQKCKNLYAENRKLQDQMELLAISLRSLILAVEDGFKNPDGFPVSDIEHDLYLARGAYFYVKQKSVEGEK</sequence>
<proteinExistence type="predicted"/>
<keyword evidence="1" id="KW-0175">Coiled coil</keyword>
<evidence type="ECO:0000313" key="3">
    <source>
        <dbReference type="Proteomes" id="UP000225358"/>
    </source>
</evidence>
<evidence type="ECO:0000313" key="2">
    <source>
        <dbReference type="EMBL" id="AOQ27167.1"/>
    </source>
</evidence>
<organism evidence="2 3">
    <name type="scientific">Escherichia phage ESCO13</name>
    <dbReference type="NCBI Taxonomy" id="1881104"/>
    <lineage>
        <taxon>Viruses</taxon>
        <taxon>Duplodnaviria</taxon>
        <taxon>Heunggongvirae</taxon>
        <taxon>Uroviricota</taxon>
        <taxon>Caudoviricetes</taxon>
        <taxon>Stephanstirmvirinae</taxon>
        <taxon>Phapecoctavirus</taxon>
        <taxon>Phapecoctavirus ESCO13</taxon>
    </lineage>
</organism>
<reference evidence="2" key="1">
    <citation type="submission" date="2017-02" db="EMBL/GenBank/DDBJ databases">
        <title>Complete genome sequence of two Escherichia coli phages, vB_EcoM_ ESCO5 and vB_EcoM_ESCO13, which are related to phAPEC8.</title>
        <authorList>
            <person name="Trotereau A."/>
            <person name="Gonnet M."/>
            <person name="Viardot A."/>
            <person name="Lalmanach A.-C."/>
            <person name="Guabiraba R."/>
            <person name="Chanteloup N."/>
            <person name="Schouler C."/>
        </authorList>
    </citation>
    <scope>NUCLEOTIDE SEQUENCE [LARGE SCALE GENOMIC DNA]</scope>
</reference>
<evidence type="ECO:0000256" key="1">
    <source>
        <dbReference type="SAM" id="Coils"/>
    </source>
</evidence>
<keyword evidence="3" id="KW-1185">Reference proteome</keyword>